<reference evidence="2 3" key="1">
    <citation type="submission" date="2019-11" db="EMBL/GenBank/DDBJ databases">
        <title>Whole genome sequence of Oryza granulata.</title>
        <authorList>
            <person name="Li W."/>
        </authorList>
    </citation>
    <scope>NUCLEOTIDE SEQUENCE [LARGE SCALE GENOMIC DNA]</scope>
    <source>
        <strain evidence="3">cv. Menghai</strain>
        <tissue evidence="2">Leaf</tissue>
    </source>
</reference>
<accession>A0A6G1BJC5</accession>
<protein>
    <submittedName>
        <fullName evidence="2">Uncharacterized protein</fullName>
    </submittedName>
</protein>
<sequence length="77" mass="8508">MKQMGSTWDFNSLDLSQMDSSETPKDQVELTHDTEKLEQTENSLPADQLNELPTTILAADHKEPKQADVAQIVPGGL</sequence>
<feature type="region of interest" description="Disordered" evidence="1">
    <location>
        <begin position="1"/>
        <end position="50"/>
    </location>
</feature>
<dbReference type="AlphaFoldDB" id="A0A6G1BJC5"/>
<name>A0A6G1BJC5_9ORYZ</name>
<feature type="compositionally biased region" description="Polar residues" evidence="1">
    <location>
        <begin position="1"/>
        <end position="21"/>
    </location>
</feature>
<dbReference type="Proteomes" id="UP000479710">
    <property type="component" value="Unassembled WGS sequence"/>
</dbReference>
<keyword evidence="3" id="KW-1185">Reference proteome</keyword>
<feature type="compositionally biased region" description="Basic and acidic residues" evidence="1">
    <location>
        <begin position="22"/>
        <end position="39"/>
    </location>
</feature>
<evidence type="ECO:0000313" key="3">
    <source>
        <dbReference type="Proteomes" id="UP000479710"/>
    </source>
</evidence>
<dbReference type="EMBL" id="SPHZ02000012">
    <property type="protein sequence ID" value="KAF0888026.1"/>
    <property type="molecule type" value="Genomic_DNA"/>
</dbReference>
<evidence type="ECO:0000313" key="2">
    <source>
        <dbReference type="EMBL" id="KAF0888026.1"/>
    </source>
</evidence>
<proteinExistence type="predicted"/>
<comment type="caution">
    <text evidence="2">The sequence shown here is derived from an EMBL/GenBank/DDBJ whole genome shotgun (WGS) entry which is preliminary data.</text>
</comment>
<evidence type="ECO:0000256" key="1">
    <source>
        <dbReference type="SAM" id="MobiDB-lite"/>
    </source>
</evidence>
<gene>
    <name evidence="2" type="ORF">E2562_009609</name>
</gene>
<organism evidence="2 3">
    <name type="scientific">Oryza meyeriana var. granulata</name>
    <dbReference type="NCBI Taxonomy" id="110450"/>
    <lineage>
        <taxon>Eukaryota</taxon>
        <taxon>Viridiplantae</taxon>
        <taxon>Streptophyta</taxon>
        <taxon>Embryophyta</taxon>
        <taxon>Tracheophyta</taxon>
        <taxon>Spermatophyta</taxon>
        <taxon>Magnoliopsida</taxon>
        <taxon>Liliopsida</taxon>
        <taxon>Poales</taxon>
        <taxon>Poaceae</taxon>
        <taxon>BOP clade</taxon>
        <taxon>Oryzoideae</taxon>
        <taxon>Oryzeae</taxon>
        <taxon>Oryzinae</taxon>
        <taxon>Oryza</taxon>
        <taxon>Oryza meyeriana</taxon>
    </lineage>
</organism>